<evidence type="ECO:0000313" key="2">
    <source>
        <dbReference type="EMBL" id="MBB4838662.1"/>
    </source>
</evidence>
<comment type="similarity">
    <text evidence="1">Belongs to the glycosyl hydrolase 25 family.</text>
</comment>
<dbReference type="Proteomes" id="UP000575241">
    <property type="component" value="Unassembled WGS sequence"/>
</dbReference>
<dbReference type="InterPro" id="IPR017853">
    <property type="entry name" value="GH"/>
</dbReference>
<dbReference type="Gene3D" id="3.20.20.80">
    <property type="entry name" value="Glycosidases"/>
    <property type="match status" value="1"/>
</dbReference>
<comment type="caution">
    <text evidence="2">The sequence shown here is derived from an EMBL/GenBank/DDBJ whole genome shotgun (WGS) entry which is preliminary data.</text>
</comment>
<dbReference type="GO" id="GO:0003796">
    <property type="term" value="F:lysozyme activity"/>
    <property type="evidence" value="ECO:0007669"/>
    <property type="project" value="InterPro"/>
</dbReference>
<evidence type="ECO:0000313" key="3">
    <source>
        <dbReference type="Proteomes" id="UP000575241"/>
    </source>
</evidence>
<dbReference type="GO" id="GO:0009253">
    <property type="term" value="P:peptidoglycan catabolic process"/>
    <property type="evidence" value="ECO:0007669"/>
    <property type="project" value="InterPro"/>
</dbReference>
<evidence type="ECO:0000256" key="1">
    <source>
        <dbReference type="ARBA" id="ARBA00010646"/>
    </source>
</evidence>
<gene>
    <name evidence="2" type="ORF">HNP52_001731</name>
</gene>
<accession>A0A7W7K0X9</accession>
<dbReference type="InterPro" id="IPR002053">
    <property type="entry name" value="Glyco_hydro_25"/>
</dbReference>
<dbReference type="PANTHER" id="PTHR34135:SF2">
    <property type="entry name" value="LYSOZYME"/>
    <property type="match status" value="1"/>
</dbReference>
<sequence>MHIRVLARRLRFVVPALLLLALLGWSAWLFASRWRPSPTDFPVQGVDVSEETGPIEWWTAKKAGIDFAYIRATSGAQARDLRFPENWRWTFEAGIRRGALHVYSLCQLAADQSGNFMSTVPRSDDQLPPAVEIDFQAECRARPERQVVIGELGRFLHDVETHIGKPAILLVSSRFEDQYRLSDAFPRLLWARQGFFPPSYFARPWSIWQANRHRRIEGVGKPVNWDVMAK</sequence>
<dbReference type="PROSITE" id="PS51904">
    <property type="entry name" value="GLYCOSYL_HYDROL_F25_2"/>
    <property type="match status" value="1"/>
</dbReference>
<dbReference type="RefSeq" id="WP_184165529.1">
    <property type="nucleotide sequence ID" value="NZ_JACHLN010000002.1"/>
</dbReference>
<reference evidence="2 3" key="1">
    <citation type="submission" date="2020-08" db="EMBL/GenBank/DDBJ databases">
        <title>Functional genomics of gut bacteria from endangered species of beetles.</title>
        <authorList>
            <person name="Carlos-Shanley C."/>
        </authorList>
    </citation>
    <scope>NUCLEOTIDE SEQUENCE [LARGE SCALE GENOMIC DNA]</scope>
    <source>
        <strain evidence="2 3">S00224</strain>
    </source>
</reference>
<protein>
    <submittedName>
        <fullName evidence="2">Lysozyme</fullName>
    </submittedName>
</protein>
<dbReference type="SUPFAM" id="SSF51445">
    <property type="entry name" value="(Trans)glycosidases"/>
    <property type="match status" value="1"/>
</dbReference>
<dbReference type="GO" id="GO:0016998">
    <property type="term" value="P:cell wall macromolecule catabolic process"/>
    <property type="evidence" value="ECO:0007669"/>
    <property type="project" value="InterPro"/>
</dbReference>
<dbReference type="PANTHER" id="PTHR34135">
    <property type="entry name" value="LYSOZYME"/>
    <property type="match status" value="1"/>
</dbReference>
<dbReference type="GO" id="GO:0016052">
    <property type="term" value="P:carbohydrate catabolic process"/>
    <property type="evidence" value="ECO:0007669"/>
    <property type="project" value="TreeGrafter"/>
</dbReference>
<dbReference type="EMBL" id="JACHLN010000002">
    <property type="protein sequence ID" value="MBB4838662.1"/>
    <property type="molecule type" value="Genomic_DNA"/>
</dbReference>
<dbReference type="Pfam" id="PF01183">
    <property type="entry name" value="Glyco_hydro_25"/>
    <property type="match status" value="1"/>
</dbReference>
<organism evidence="2 3">
    <name type="scientific">Sphingomonas kyeonggiensis</name>
    <dbReference type="NCBI Taxonomy" id="1268553"/>
    <lineage>
        <taxon>Bacteria</taxon>
        <taxon>Pseudomonadati</taxon>
        <taxon>Pseudomonadota</taxon>
        <taxon>Alphaproteobacteria</taxon>
        <taxon>Sphingomonadales</taxon>
        <taxon>Sphingomonadaceae</taxon>
        <taxon>Sphingomonas</taxon>
    </lineage>
</organism>
<keyword evidence="3" id="KW-1185">Reference proteome</keyword>
<dbReference type="AlphaFoldDB" id="A0A7W7K0X9"/>
<proteinExistence type="inferred from homology"/>
<name>A0A7W7K0X9_9SPHN</name>